<feature type="region of interest" description="Disordered" evidence="1">
    <location>
        <begin position="1"/>
        <end position="20"/>
    </location>
</feature>
<dbReference type="KEGG" id="ovi:T265_01319"/>
<evidence type="ECO:0000313" key="3">
    <source>
        <dbReference type="Proteomes" id="UP000054324"/>
    </source>
</evidence>
<reference evidence="2 3" key="1">
    <citation type="submission" date="2013-11" db="EMBL/GenBank/DDBJ databases">
        <title>Opisthorchis viverrini - life in the bile duct.</title>
        <authorList>
            <person name="Young N.D."/>
            <person name="Nagarajan N."/>
            <person name="Lin S.J."/>
            <person name="Korhonen P.K."/>
            <person name="Jex A.R."/>
            <person name="Hall R.S."/>
            <person name="Safavi-Hemami H."/>
            <person name="Kaewkong W."/>
            <person name="Bertrand D."/>
            <person name="Gao S."/>
            <person name="Seet Q."/>
            <person name="Wongkham S."/>
            <person name="Teh B.T."/>
            <person name="Wongkham C."/>
            <person name="Intapan P.M."/>
            <person name="Maleewong W."/>
            <person name="Yang X."/>
            <person name="Hu M."/>
            <person name="Wang Z."/>
            <person name="Hofmann A."/>
            <person name="Sternberg P.W."/>
            <person name="Tan P."/>
            <person name="Wang J."/>
            <person name="Gasser R.B."/>
        </authorList>
    </citation>
    <scope>NUCLEOTIDE SEQUENCE [LARGE SCALE GENOMIC DNA]</scope>
</reference>
<protein>
    <submittedName>
        <fullName evidence="2">Uncharacterized protein</fullName>
    </submittedName>
</protein>
<sequence>MATPVNFGGQHKATRNKGTKPRYEDANTLIYISTWFSPETQVNLSCTMFCKWVYCTKAVSCFSWYDIRDIAVYFRKGNTNHHNISISVIKTYCQNLNTYDLKTETTFIEKCTQLQINLVFTGDSSESLVYDVLQLNVLHTGHLMF</sequence>
<evidence type="ECO:0000313" key="2">
    <source>
        <dbReference type="EMBL" id="KER32632.1"/>
    </source>
</evidence>
<proteinExistence type="predicted"/>
<dbReference type="GeneID" id="20315507"/>
<accession>A0A075A319</accession>
<dbReference type="RefSeq" id="XP_009163589.1">
    <property type="nucleotide sequence ID" value="XM_009165325.1"/>
</dbReference>
<keyword evidence="3" id="KW-1185">Reference proteome</keyword>
<name>A0A075A319_OPIVI</name>
<dbReference type="EMBL" id="KL596632">
    <property type="protein sequence ID" value="KER32632.1"/>
    <property type="molecule type" value="Genomic_DNA"/>
</dbReference>
<evidence type="ECO:0000256" key="1">
    <source>
        <dbReference type="SAM" id="MobiDB-lite"/>
    </source>
</evidence>
<organism evidence="2 3">
    <name type="scientific">Opisthorchis viverrini</name>
    <name type="common">Southeast Asian liver fluke</name>
    <dbReference type="NCBI Taxonomy" id="6198"/>
    <lineage>
        <taxon>Eukaryota</taxon>
        <taxon>Metazoa</taxon>
        <taxon>Spiralia</taxon>
        <taxon>Lophotrochozoa</taxon>
        <taxon>Platyhelminthes</taxon>
        <taxon>Trematoda</taxon>
        <taxon>Digenea</taxon>
        <taxon>Opisthorchiida</taxon>
        <taxon>Opisthorchiata</taxon>
        <taxon>Opisthorchiidae</taxon>
        <taxon>Opisthorchis</taxon>
    </lineage>
</organism>
<dbReference type="Proteomes" id="UP000054324">
    <property type="component" value="Unassembled WGS sequence"/>
</dbReference>
<dbReference type="AlphaFoldDB" id="A0A075A319"/>
<gene>
    <name evidence="2" type="ORF">T265_01319</name>
</gene>
<dbReference type="CTD" id="20315507"/>